<dbReference type="GO" id="GO:0005694">
    <property type="term" value="C:chromosome"/>
    <property type="evidence" value="ECO:0007669"/>
    <property type="project" value="UniProtKB-SubCell"/>
</dbReference>
<dbReference type="PROSITE" id="PS51134">
    <property type="entry name" value="ZF_TFIIB"/>
    <property type="match status" value="1"/>
</dbReference>
<organism evidence="14 15">
    <name type="scientific">Amphilophus citrinellus</name>
    <name type="common">Midas cichlid</name>
    <name type="synonym">Cichlasoma citrinellum</name>
    <dbReference type="NCBI Taxonomy" id="61819"/>
    <lineage>
        <taxon>Eukaryota</taxon>
        <taxon>Metazoa</taxon>
        <taxon>Chordata</taxon>
        <taxon>Craniata</taxon>
        <taxon>Vertebrata</taxon>
        <taxon>Euteleostomi</taxon>
        <taxon>Actinopterygii</taxon>
        <taxon>Neopterygii</taxon>
        <taxon>Teleostei</taxon>
        <taxon>Neoteleostei</taxon>
        <taxon>Acanthomorphata</taxon>
        <taxon>Ovalentaria</taxon>
        <taxon>Cichlomorphae</taxon>
        <taxon>Cichliformes</taxon>
        <taxon>Cichlidae</taxon>
        <taxon>New World cichlids</taxon>
        <taxon>Cichlasomatinae</taxon>
        <taxon>Heroini</taxon>
        <taxon>Amphilophus</taxon>
    </lineage>
</organism>
<proteinExistence type="predicted"/>
<keyword evidence="4" id="KW-0158">Chromosome</keyword>
<keyword evidence="12" id="KW-0862">Zinc</keyword>
<keyword evidence="9" id="KW-0012">Acyltransferase</keyword>
<dbReference type="InterPro" id="IPR036915">
    <property type="entry name" value="Cyclin-like_sf"/>
</dbReference>
<evidence type="ECO:0000256" key="4">
    <source>
        <dbReference type="ARBA" id="ARBA00022454"/>
    </source>
</evidence>
<dbReference type="GO" id="GO:0051123">
    <property type="term" value="P:RNA polymerase II preinitiation complex assembly"/>
    <property type="evidence" value="ECO:0007669"/>
    <property type="project" value="TreeGrafter"/>
</dbReference>
<name>A0A3Q0SB42_AMPCI</name>
<dbReference type="GO" id="GO:0017025">
    <property type="term" value="F:TBP-class protein binding"/>
    <property type="evidence" value="ECO:0007669"/>
    <property type="project" value="InterPro"/>
</dbReference>
<dbReference type="SUPFAM" id="SSF57783">
    <property type="entry name" value="Zinc beta-ribbon"/>
    <property type="match status" value="1"/>
</dbReference>
<keyword evidence="5" id="KW-0808">Transferase</keyword>
<evidence type="ECO:0000259" key="13">
    <source>
        <dbReference type="PROSITE" id="PS51134"/>
    </source>
</evidence>
<evidence type="ECO:0000256" key="7">
    <source>
        <dbReference type="ARBA" id="ARBA00023125"/>
    </source>
</evidence>
<evidence type="ECO:0000256" key="11">
    <source>
        <dbReference type="ARBA" id="ARBA00056112"/>
    </source>
</evidence>
<evidence type="ECO:0000313" key="14">
    <source>
        <dbReference type="Ensembl" id="ENSACIP00000020062.1"/>
    </source>
</evidence>
<dbReference type="Gene3D" id="1.10.472.170">
    <property type="match status" value="1"/>
</dbReference>
<evidence type="ECO:0000256" key="10">
    <source>
        <dbReference type="ARBA" id="ARBA00048017"/>
    </source>
</evidence>
<dbReference type="GO" id="GO:1990114">
    <property type="term" value="P:RNA polymerase II core complex assembly"/>
    <property type="evidence" value="ECO:0007669"/>
    <property type="project" value="TreeGrafter"/>
</dbReference>
<sequence>MASTSCRNAAKRLGRAHCPYHPDAYLVEDYTAGDLICTECGLVVVDRCIDVAAEWRVFSSEEDLKDPSRVGDAQNLLLNGGDLTTMIGEGTGTASFDEFGNPKYQNRQTMSSSDQSMLDTFEAISTMADRIHLVEIIVDRANRLVKRVYEQKILKGRVNAIASACLFIACREEGVPRSYKDI</sequence>
<evidence type="ECO:0000256" key="12">
    <source>
        <dbReference type="PROSITE-ProRule" id="PRU00469"/>
    </source>
</evidence>
<dbReference type="Pfam" id="PF00382">
    <property type="entry name" value="TFIIB"/>
    <property type="match status" value="1"/>
</dbReference>
<dbReference type="PRINTS" id="PR00685">
    <property type="entry name" value="TIFACTORIIB"/>
</dbReference>
<comment type="function">
    <text evidence="11">General transcription factor that plays a role in transcription initiation by RNA polymerase II (Pol II). Involved in the pre-initiation complex (PIC) formation and Pol II recruitment at promoter DNA. Together with the TATA box-bound TBP forms the core initiation complex and provides a bridge between TBP and the Pol II-TFIIF complex. Released from the PIC early following the onset of transcription during the initiation and elongation transition and reassociates with TBP during the next transcription cycle. Associates with chromatin to core promoter-specific regions. Binds to two distinct DNA core promoter consensus sequence elements in a TBP-independent manner; these IIB-recognition elements (BREs) are localized immediately upstream (BREu), 5'-[GC][GC][GA]CGCC-3', and downstream (BREd), 5'-[GA]T[TGA][TG][GT][TG][TG]-3', of the TATA box element. Modulates transcription start site selection. Also exhibits autoacetyltransferase activity that contributes to the activated transcription.</text>
</comment>
<keyword evidence="7" id="KW-0238">DNA-binding</keyword>
<evidence type="ECO:0000256" key="5">
    <source>
        <dbReference type="ARBA" id="ARBA00022679"/>
    </source>
</evidence>
<evidence type="ECO:0000256" key="6">
    <source>
        <dbReference type="ARBA" id="ARBA00023015"/>
    </source>
</evidence>
<dbReference type="InterPro" id="IPR000812">
    <property type="entry name" value="TFIIB"/>
</dbReference>
<keyword evidence="6" id="KW-0805">Transcription regulation</keyword>
<keyword evidence="8" id="KW-0804">Transcription</keyword>
<evidence type="ECO:0000256" key="9">
    <source>
        <dbReference type="ARBA" id="ARBA00023315"/>
    </source>
</evidence>
<protein>
    <recommendedName>
        <fullName evidence="3">Transcription initiation factor IIB</fullName>
        <ecNumber evidence="2">2.3.1.48</ecNumber>
    </recommendedName>
</protein>
<evidence type="ECO:0000256" key="1">
    <source>
        <dbReference type="ARBA" id="ARBA00004286"/>
    </source>
</evidence>
<dbReference type="InterPro" id="IPR013150">
    <property type="entry name" value="TFIIB_cyclin"/>
</dbReference>
<evidence type="ECO:0000256" key="2">
    <source>
        <dbReference type="ARBA" id="ARBA00013184"/>
    </source>
</evidence>
<dbReference type="InterPro" id="IPR013137">
    <property type="entry name" value="Znf_TFIIB"/>
</dbReference>
<evidence type="ECO:0000256" key="8">
    <source>
        <dbReference type="ARBA" id="ARBA00023163"/>
    </source>
</evidence>
<dbReference type="PANTHER" id="PTHR11618">
    <property type="entry name" value="TRANSCRIPTION INITIATION FACTOR IIB-RELATED"/>
    <property type="match status" value="1"/>
</dbReference>
<dbReference type="STRING" id="61819.ENSACIP00000020062"/>
<dbReference type="GO" id="GO:0061733">
    <property type="term" value="F:protein-lysine-acetyltransferase activity"/>
    <property type="evidence" value="ECO:0007669"/>
    <property type="project" value="UniProtKB-EC"/>
</dbReference>
<dbReference type="GO" id="GO:0008270">
    <property type="term" value="F:zinc ion binding"/>
    <property type="evidence" value="ECO:0007669"/>
    <property type="project" value="UniProtKB-KW"/>
</dbReference>
<dbReference type="GO" id="GO:0000979">
    <property type="term" value="F:RNA polymerase II core promoter sequence-specific DNA binding"/>
    <property type="evidence" value="ECO:0007669"/>
    <property type="project" value="TreeGrafter"/>
</dbReference>
<dbReference type="Proteomes" id="UP000261340">
    <property type="component" value="Unplaced"/>
</dbReference>
<dbReference type="SUPFAM" id="SSF47954">
    <property type="entry name" value="Cyclin-like"/>
    <property type="match status" value="1"/>
</dbReference>
<dbReference type="AlphaFoldDB" id="A0A3Q0SB42"/>
<comment type="catalytic activity">
    <reaction evidence="10">
        <text>L-lysyl-[protein] + acetyl-CoA = N(6)-acetyl-L-lysyl-[protein] + CoA + H(+)</text>
        <dbReference type="Rhea" id="RHEA:45948"/>
        <dbReference type="Rhea" id="RHEA-COMP:9752"/>
        <dbReference type="Rhea" id="RHEA-COMP:10731"/>
        <dbReference type="ChEBI" id="CHEBI:15378"/>
        <dbReference type="ChEBI" id="CHEBI:29969"/>
        <dbReference type="ChEBI" id="CHEBI:57287"/>
        <dbReference type="ChEBI" id="CHEBI:57288"/>
        <dbReference type="ChEBI" id="CHEBI:61930"/>
        <dbReference type="EC" id="2.3.1.48"/>
    </reaction>
</comment>
<reference evidence="14" key="2">
    <citation type="submission" date="2025-09" db="UniProtKB">
        <authorList>
            <consortium name="Ensembl"/>
        </authorList>
    </citation>
    <scope>IDENTIFICATION</scope>
</reference>
<keyword evidence="12" id="KW-0863">Zinc-finger</keyword>
<dbReference type="OMA" id="MNLIREM"/>
<dbReference type="GO" id="GO:0097550">
    <property type="term" value="C:transcription preinitiation complex"/>
    <property type="evidence" value="ECO:0007669"/>
    <property type="project" value="TreeGrafter"/>
</dbReference>
<dbReference type="EC" id="2.3.1.48" evidence="2"/>
<dbReference type="GO" id="GO:0016251">
    <property type="term" value="F:RNA polymerase II general transcription initiation factor activity"/>
    <property type="evidence" value="ECO:0007669"/>
    <property type="project" value="TreeGrafter"/>
</dbReference>
<dbReference type="Pfam" id="PF08271">
    <property type="entry name" value="Zn_Ribbon_TF"/>
    <property type="match status" value="1"/>
</dbReference>
<comment type="subcellular location">
    <subcellularLocation>
        <location evidence="1">Chromosome</location>
    </subcellularLocation>
</comment>
<dbReference type="GO" id="GO:0001174">
    <property type="term" value="P:transcriptional start site selection at RNA polymerase II promoter"/>
    <property type="evidence" value="ECO:0007669"/>
    <property type="project" value="TreeGrafter"/>
</dbReference>
<accession>A0A3Q0SB42</accession>
<evidence type="ECO:0000313" key="15">
    <source>
        <dbReference type="Proteomes" id="UP000261340"/>
    </source>
</evidence>
<keyword evidence="12" id="KW-0479">Metal-binding</keyword>
<keyword evidence="15" id="KW-1185">Reference proteome</keyword>
<reference evidence="14" key="1">
    <citation type="submission" date="2025-08" db="UniProtKB">
        <authorList>
            <consortium name="Ensembl"/>
        </authorList>
    </citation>
    <scope>IDENTIFICATION</scope>
</reference>
<dbReference type="Ensembl" id="ENSACIT00000020596.1">
    <property type="protein sequence ID" value="ENSACIP00000020062.1"/>
    <property type="gene ID" value="ENSACIG00000015603.1"/>
</dbReference>
<dbReference type="PANTHER" id="PTHR11618:SF77">
    <property type="entry name" value="TRANSCRIPTION INITIATION FACTOR IIB"/>
    <property type="match status" value="1"/>
</dbReference>
<feature type="domain" description="TFIIB-type" evidence="13">
    <location>
        <begin position="13"/>
        <end position="45"/>
    </location>
</feature>
<dbReference type="GeneTree" id="ENSGT00390000006671"/>
<evidence type="ECO:0000256" key="3">
    <source>
        <dbReference type="ARBA" id="ARBA00013932"/>
    </source>
</evidence>
<dbReference type="GO" id="GO:0005634">
    <property type="term" value="C:nucleus"/>
    <property type="evidence" value="ECO:0007669"/>
    <property type="project" value="TreeGrafter"/>
</dbReference>